<evidence type="ECO:0000256" key="2">
    <source>
        <dbReference type="SAM" id="MobiDB-lite"/>
    </source>
</evidence>
<feature type="coiled-coil region" evidence="1">
    <location>
        <begin position="50"/>
        <end position="84"/>
    </location>
</feature>
<keyword evidence="1" id="KW-0175">Coiled coil</keyword>
<sequence>MRIYLSEKQGKYNPGFYPSGRVPTELVEAWLMDGIACPASDDNVAQWPPKPEESDEAVKAKADVARLEAEAEEIGRLKLEAEARVGAAEAELEDTGLIDEDNMEDHDDG</sequence>
<gene>
    <name evidence="3" type="ORF">LCGC14_2465720</name>
</gene>
<protein>
    <submittedName>
        <fullName evidence="3">Uncharacterized protein</fullName>
    </submittedName>
</protein>
<accession>A0A0F9BZN6</accession>
<dbReference type="AlphaFoldDB" id="A0A0F9BZN6"/>
<reference evidence="3" key="1">
    <citation type="journal article" date="2015" name="Nature">
        <title>Complex archaea that bridge the gap between prokaryotes and eukaryotes.</title>
        <authorList>
            <person name="Spang A."/>
            <person name="Saw J.H."/>
            <person name="Jorgensen S.L."/>
            <person name="Zaremba-Niedzwiedzka K."/>
            <person name="Martijn J."/>
            <person name="Lind A.E."/>
            <person name="van Eijk R."/>
            <person name="Schleper C."/>
            <person name="Guy L."/>
            <person name="Ettema T.J."/>
        </authorList>
    </citation>
    <scope>NUCLEOTIDE SEQUENCE</scope>
</reference>
<feature type="region of interest" description="Disordered" evidence="2">
    <location>
        <begin position="86"/>
        <end position="109"/>
    </location>
</feature>
<dbReference type="EMBL" id="LAZR01038497">
    <property type="protein sequence ID" value="KKL19412.1"/>
    <property type="molecule type" value="Genomic_DNA"/>
</dbReference>
<comment type="caution">
    <text evidence="3">The sequence shown here is derived from an EMBL/GenBank/DDBJ whole genome shotgun (WGS) entry which is preliminary data.</text>
</comment>
<feature type="compositionally biased region" description="Acidic residues" evidence="2">
    <location>
        <begin position="90"/>
        <end position="109"/>
    </location>
</feature>
<proteinExistence type="predicted"/>
<organism evidence="3">
    <name type="scientific">marine sediment metagenome</name>
    <dbReference type="NCBI Taxonomy" id="412755"/>
    <lineage>
        <taxon>unclassified sequences</taxon>
        <taxon>metagenomes</taxon>
        <taxon>ecological metagenomes</taxon>
    </lineage>
</organism>
<evidence type="ECO:0000313" key="3">
    <source>
        <dbReference type="EMBL" id="KKL19412.1"/>
    </source>
</evidence>
<name>A0A0F9BZN6_9ZZZZ</name>
<evidence type="ECO:0000256" key="1">
    <source>
        <dbReference type="SAM" id="Coils"/>
    </source>
</evidence>